<comment type="caution">
    <text evidence="2">The sequence shown here is derived from an EMBL/GenBank/DDBJ whole genome shotgun (WGS) entry which is preliminary data.</text>
</comment>
<feature type="compositionally biased region" description="Low complexity" evidence="1">
    <location>
        <begin position="1"/>
        <end position="19"/>
    </location>
</feature>
<dbReference type="Proteomes" id="UP000613580">
    <property type="component" value="Unassembled WGS sequence"/>
</dbReference>
<feature type="region of interest" description="Disordered" evidence="1">
    <location>
        <begin position="386"/>
        <end position="469"/>
    </location>
</feature>
<accession>A0A8H6SUV2</accession>
<organism evidence="2 3">
    <name type="scientific">Mycena chlorophos</name>
    <name type="common">Agaric fungus</name>
    <name type="synonym">Agaricus chlorophos</name>
    <dbReference type="NCBI Taxonomy" id="658473"/>
    <lineage>
        <taxon>Eukaryota</taxon>
        <taxon>Fungi</taxon>
        <taxon>Dikarya</taxon>
        <taxon>Basidiomycota</taxon>
        <taxon>Agaricomycotina</taxon>
        <taxon>Agaricomycetes</taxon>
        <taxon>Agaricomycetidae</taxon>
        <taxon>Agaricales</taxon>
        <taxon>Marasmiineae</taxon>
        <taxon>Mycenaceae</taxon>
        <taxon>Mycena</taxon>
    </lineage>
</organism>
<protein>
    <submittedName>
        <fullName evidence="2">Uncharacterized protein</fullName>
    </submittedName>
</protein>
<name>A0A8H6SUV2_MYCCL</name>
<feature type="region of interest" description="Disordered" evidence="1">
    <location>
        <begin position="1"/>
        <end position="24"/>
    </location>
</feature>
<evidence type="ECO:0000256" key="1">
    <source>
        <dbReference type="SAM" id="MobiDB-lite"/>
    </source>
</evidence>
<evidence type="ECO:0000313" key="2">
    <source>
        <dbReference type="EMBL" id="KAF7305693.1"/>
    </source>
</evidence>
<feature type="compositionally biased region" description="Low complexity" evidence="1">
    <location>
        <begin position="408"/>
        <end position="419"/>
    </location>
</feature>
<feature type="compositionally biased region" description="Polar residues" evidence="1">
    <location>
        <begin position="57"/>
        <end position="73"/>
    </location>
</feature>
<feature type="region of interest" description="Disordered" evidence="1">
    <location>
        <begin position="51"/>
        <end position="73"/>
    </location>
</feature>
<gene>
    <name evidence="2" type="ORF">HMN09_00823400</name>
</gene>
<reference evidence="2" key="1">
    <citation type="submission" date="2020-05" db="EMBL/GenBank/DDBJ databases">
        <title>Mycena genomes resolve the evolution of fungal bioluminescence.</title>
        <authorList>
            <person name="Tsai I.J."/>
        </authorList>
    </citation>
    <scope>NUCLEOTIDE SEQUENCE</scope>
    <source>
        <strain evidence="2">110903Hualien_Pintung</strain>
    </source>
</reference>
<feature type="region of interest" description="Disordered" evidence="1">
    <location>
        <begin position="102"/>
        <end position="121"/>
    </location>
</feature>
<sequence length="481" mass="51954">MSATTTITTPLTMSPTTPTGFSDAHLLPRTERKRLVKTIRKIRSVLGEQPVVELHSSENPSPDTPKTSYLTPTTPKRGLGFLYTQASASLSSLGLPFQKPEVTSPTLSVEPSAGHGRVSKDRERPALVLRLPAFESLENMVSPTGSLFSPLSPAAPPPEHEQLRLRMAKVSRTLGESVPPKLILTQPESHHLNPAIKRRRRASTLILPESELEQQLFAANGGHVQLAQLQKEQQLKDARRVSGVSFIDMDDDSDIETPTTARRPSNESEELTSPMGEVHTHPIFGTSLPDDGLLSPGADAEFVTKQDSSRPSIDSLSSSRSSQSSRYPERSQTAPSPRHYPARSASLAGSALASVSSSRAPSRTGTASPAPSLHAANADAAFARYGVPPSYDRDELHDNGSVLKRSRSTTSTRSGISIGRRSRSQSRTPAPHSRSATPAPAEPNPTQRHEAAQGWEGEWVAADGGNTNMDDVVKKLRELKR</sequence>
<dbReference type="OrthoDB" id="3215907at2759"/>
<proteinExistence type="predicted"/>
<dbReference type="EMBL" id="JACAZE010000010">
    <property type="protein sequence ID" value="KAF7305693.1"/>
    <property type="molecule type" value="Genomic_DNA"/>
</dbReference>
<evidence type="ECO:0000313" key="3">
    <source>
        <dbReference type="Proteomes" id="UP000613580"/>
    </source>
</evidence>
<feature type="compositionally biased region" description="Low complexity" evidence="1">
    <location>
        <begin position="342"/>
        <end position="362"/>
    </location>
</feature>
<keyword evidence="3" id="KW-1185">Reference proteome</keyword>
<feature type="compositionally biased region" description="Low complexity" evidence="1">
    <location>
        <begin position="309"/>
        <end position="326"/>
    </location>
</feature>
<dbReference type="AlphaFoldDB" id="A0A8H6SUV2"/>
<feature type="region of interest" description="Disordered" evidence="1">
    <location>
        <begin position="246"/>
        <end position="373"/>
    </location>
</feature>